<keyword evidence="8" id="KW-0378">Hydrolase</keyword>
<reference evidence="14 15" key="1">
    <citation type="submission" date="2015-06" db="EMBL/GenBank/DDBJ databases">
        <title>Comparative genome analysis of nirS-carrying Bradyrhizobium sp. strains.</title>
        <authorList>
            <person name="Ishii S."/>
            <person name="Jang J."/>
            <person name="Nishizawa T."/>
            <person name="Senoo K."/>
        </authorList>
    </citation>
    <scope>NUCLEOTIDE SEQUENCE [LARGE SCALE GENOMIC DNA]</scope>
    <source>
        <strain evidence="14 15">TSA1</strain>
    </source>
</reference>
<name>A0A2M6UIY8_9BRAD</name>
<feature type="compositionally biased region" description="Basic residues" evidence="12">
    <location>
        <begin position="447"/>
        <end position="460"/>
    </location>
</feature>
<evidence type="ECO:0000313" key="14">
    <source>
        <dbReference type="EMBL" id="PIT04477.1"/>
    </source>
</evidence>
<dbReference type="GO" id="GO:0016042">
    <property type="term" value="P:lipid catabolic process"/>
    <property type="evidence" value="ECO:0007669"/>
    <property type="project" value="UniProtKB-KW"/>
</dbReference>
<dbReference type="InterPro" id="IPR001736">
    <property type="entry name" value="PLipase_D/transphosphatidylase"/>
</dbReference>
<evidence type="ECO:0000256" key="6">
    <source>
        <dbReference type="ARBA" id="ARBA00018392"/>
    </source>
</evidence>
<evidence type="ECO:0000256" key="7">
    <source>
        <dbReference type="ARBA" id="ARBA00022525"/>
    </source>
</evidence>
<feature type="region of interest" description="Disordered" evidence="12">
    <location>
        <begin position="438"/>
        <end position="467"/>
    </location>
</feature>
<dbReference type="GO" id="GO:0004630">
    <property type="term" value="F:phospholipase D activity"/>
    <property type="evidence" value="ECO:0007669"/>
    <property type="project" value="UniProtKB-EC"/>
</dbReference>
<dbReference type="PROSITE" id="PS50035">
    <property type="entry name" value="PLD"/>
    <property type="match status" value="2"/>
</dbReference>
<keyword evidence="10" id="KW-0443">Lipid metabolism</keyword>
<dbReference type="Pfam" id="PF13091">
    <property type="entry name" value="PLDc_2"/>
    <property type="match status" value="2"/>
</dbReference>
<feature type="domain" description="PLD phosphodiesterase" evidence="13">
    <location>
        <begin position="236"/>
        <end position="267"/>
    </location>
</feature>
<dbReference type="SUPFAM" id="SSF56024">
    <property type="entry name" value="Phospholipase D/nuclease"/>
    <property type="match status" value="2"/>
</dbReference>
<evidence type="ECO:0000256" key="2">
    <source>
        <dbReference type="ARBA" id="ARBA00003145"/>
    </source>
</evidence>
<dbReference type="GO" id="GO:0006793">
    <property type="term" value="P:phosphorus metabolic process"/>
    <property type="evidence" value="ECO:0007669"/>
    <property type="project" value="UniProtKB-ARBA"/>
</dbReference>
<comment type="catalytic activity">
    <reaction evidence="1">
        <text>a 1,2-diacyl-sn-glycero-3-phosphocholine + H2O = a 1,2-diacyl-sn-glycero-3-phosphate + choline + H(+)</text>
        <dbReference type="Rhea" id="RHEA:14445"/>
        <dbReference type="ChEBI" id="CHEBI:15354"/>
        <dbReference type="ChEBI" id="CHEBI:15377"/>
        <dbReference type="ChEBI" id="CHEBI:15378"/>
        <dbReference type="ChEBI" id="CHEBI:57643"/>
        <dbReference type="ChEBI" id="CHEBI:58608"/>
        <dbReference type="EC" id="3.1.4.4"/>
    </reaction>
</comment>
<comment type="caution">
    <text evidence="14">The sequence shown here is derived from an EMBL/GenBank/DDBJ whole genome shotgun (WGS) entry which is preliminary data.</text>
</comment>
<evidence type="ECO:0000256" key="8">
    <source>
        <dbReference type="ARBA" id="ARBA00022801"/>
    </source>
</evidence>
<keyword evidence="9" id="KW-0442">Lipid degradation</keyword>
<dbReference type="Gene3D" id="3.30.870.10">
    <property type="entry name" value="Endonuclease Chain A"/>
    <property type="match status" value="2"/>
</dbReference>
<dbReference type="GO" id="GO:0005576">
    <property type="term" value="C:extracellular region"/>
    <property type="evidence" value="ECO:0007669"/>
    <property type="project" value="UniProtKB-SubCell"/>
</dbReference>
<keyword evidence="15" id="KW-1185">Reference proteome</keyword>
<accession>A0A2M6UIY8</accession>
<evidence type="ECO:0000256" key="10">
    <source>
        <dbReference type="ARBA" id="ARBA00023098"/>
    </source>
</evidence>
<organism evidence="14 15">
    <name type="scientific">Bradyrhizobium nitroreducens</name>
    <dbReference type="NCBI Taxonomy" id="709803"/>
    <lineage>
        <taxon>Bacteria</taxon>
        <taxon>Pseudomonadati</taxon>
        <taxon>Pseudomonadota</taxon>
        <taxon>Alphaproteobacteria</taxon>
        <taxon>Hyphomicrobiales</taxon>
        <taxon>Nitrobacteraceae</taxon>
        <taxon>Bradyrhizobium</taxon>
    </lineage>
</organism>
<dbReference type="InterPro" id="IPR025202">
    <property type="entry name" value="PLD-like_dom"/>
</dbReference>
<dbReference type="PANTHER" id="PTHR43856">
    <property type="entry name" value="CARDIOLIPIN HYDROLASE"/>
    <property type="match status" value="1"/>
</dbReference>
<keyword evidence="7" id="KW-0964">Secreted</keyword>
<evidence type="ECO:0000256" key="4">
    <source>
        <dbReference type="ARBA" id="ARBA00008664"/>
    </source>
</evidence>
<evidence type="ECO:0000256" key="9">
    <source>
        <dbReference type="ARBA" id="ARBA00022963"/>
    </source>
</evidence>
<dbReference type="Proteomes" id="UP000228930">
    <property type="component" value="Unassembled WGS sequence"/>
</dbReference>
<evidence type="ECO:0000256" key="3">
    <source>
        <dbReference type="ARBA" id="ARBA00004613"/>
    </source>
</evidence>
<gene>
    <name evidence="14" type="ORF">TSA1_29765</name>
</gene>
<evidence type="ECO:0000256" key="12">
    <source>
        <dbReference type="SAM" id="MobiDB-lite"/>
    </source>
</evidence>
<dbReference type="EC" id="3.1.4.4" evidence="5"/>
<evidence type="ECO:0000256" key="1">
    <source>
        <dbReference type="ARBA" id="ARBA00000798"/>
    </source>
</evidence>
<evidence type="ECO:0000256" key="11">
    <source>
        <dbReference type="ARBA" id="ARBA00029594"/>
    </source>
</evidence>
<feature type="domain" description="PLD phosphodiesterase" evidence="13">
    <location>
        <begin position="469"/>
        <end position="495"/>
    </location>
</feature>
<comment type="function">
    <text evidence="2">Could be a virulence factor.</text>
</comment>
<dbReference type="AlphaFoldDB" id="A0A2M6UIY8"/>
<dbReference type="SMART" id="SM00155">
    <property type="entry name" value="PLDc"/>
    <property type="match status" value="2"/>
</dbReference>
<proteinExistence type="inferred from homology"/>
<dbReference type="PANTHER" id="PTHR43856:SF1">
    <property type="entry name" value="MITOCHONDRIAL CARDIOLIPIN HYDROLASE"/>
    <property type="match status" value="1"/>
</dbReference>
<comment type="subcellular location">
    <subcellularLocation>
        <location evidence="3">Secreted</location>
    </subcellularLocation>
</comment>
<evidence type="ECO:0000313" key="15">
    <source>
        <dbReference type="Proteomes" id="UP000228930"/>
    </source>
</evidence>
<sequence length="581" mass="64365">MVTAVTVKAYASPSCVLLTFDWKAGAEHDDFLGFAIQRNPGYGRDGKPQFLFNKLDFVPLAEEAAPKGSDKAPIQKFNWWDGGINLDDQGRSFEYTIIPVLGTGPGDLQLQHAAAGKKAVTVPKPLQGQIATYFNRAVISAQSFAKQKDKPLEKRMDWLANGLQNAVPQILSESDAFECAIYHLSDNRWIIPAFEAFKGRGSIIYFDKADDTKSRAAALQIAAARPNISIHKRDAISKLMHDKFIISYRKKHEQAVLVGSMNFTPEAQTIQANLLHIIHSRELAALYAERANVLAKNLGKKDMDPPDWNDVTDVDGTELRVFFLPEPGESRKFLNTVTEAVKKAKSSVLFCMYTASDKDLMEAIFAKGDSPKHLIYGLLNSIDDPDKPTKKGEKRKLPEIAATIFHRSQNNPDTLPYAAFGTNAPRGFLPELKTIDTSPFDASAPKGKAKPAKKAAKKRSGGPPPIHVHHKFIVIDGDTDAPTIYTGSPNFSKASENSNDENVLEIKGNTQLAQAYVAELMRLYNHYRARAIWNRTHEKAGKKPKPGSEADPLILKKTRDEWVKDAYKKGTKASLARERGL</sequence>
<comment type="similarity">
    <text evidence="4">Belongs to the phospholipase D family.</text>
</comment>
<dbReference type="GO" id="GO:0016891">
    <property type="term" value="F:RNA endonuclease activity producing 5'-phosphomonoesters, hydrolytic mechanism"/>
    <property type="evidence" value="ECO:0007669"/>
    <property type="project" value="TreeGrafter"/>
</dbReference>
<evidence type="ECO:0000259" key="13">
    <source>
        <dbReference type="PROSITE" id="PS50035"/>
    </source>
</evidence>
<dbReference type="InterPro" id="IPR051406">
    <property type="entry name" value="PLD_domain"/>
</dbReference>
<protein>
    <recommendedName>
        <fullName evidence="6">Phospholipase D</fullName>
        <ecNumber evidence="5">3.1.4.4</ecNumber>
    </recommendedName>
    <alternativeName>
        <fullName evidence="11">Choline phosphatase</fullName>
    </alternativeName>
</protein>
<dbReference type="EMBL" id="LFJC01000003">
    <property type="protein sequence ID" value="PIT04477.1"/>
    <property type="molecule type" value="Genomic_DNA"/>
</dbReference>
<evidence type="ECO:0000256" key="5">
    <source>
        <dbReference type="ARBA" id="ARBA00012027"/>
    </source>
</evidence>